<dbReference type="NCBIfam" id="TIGR04183">
    <property type="entry name" value="Por_Secre_tail"/>
    <property type="match status" value="1"/>
</dbReference>
<reference evidence="1" key="1">
    <citation type="journal article" date="2020" name="mSystems">
        <title>Genome- and Community-Level Interaction Insights into Carbon Utilization and Element Cycling Functions of Hydrothermarchaeota in Hydrothermal Sediment.</title>
        <authorList>
            <person name="Zhou Z."/>
            <person name="Liu Y."/>
            <person name="Xu W."/>
            <person name="Pan J."/>
            <person name="Luo Z.H."/>
            <person name="Li M."/>
        </authorList>
    </citation>
    <scope>NUCLEOTIDE SEQUENCE [LARGE SCALE GENOMIC DNA]</scope>
    <source>
        <strain evidence="1">SpSt-906</strain>
    </source>
</reference>
<gene>
    <name evidence="1" type="ORF">ENX07_03205</name>
</gene>
<dbReference type="EMBL" id="DTMQ01000018">
    <property type="protein sequence ID" value="HGE99062.1"/>
    <property type="molecule type" value="Genomic_DNA"/>
</dbReference>
<dbReference type="InterPro" id="IPR026444">
    <property type="entry name" value="Secre_tail"/>
</dbReference>
<name>A0A7C3UWB2_UNCW3</name>
<evidence type="ECO:0000313" key="1">
    <source>
        <dbReference type="EMBL" id="HGE99062.1"/>
    </source>
</evidence>
<dbReference type="AlphaFoldDB" id="A0A7C3UWB2"/>
<accession>A0A7C3UWB2</accession>
<proteinExistence type="predicted"/>
<sequence length="312" mass="34661">MIRVLTSGPPDVGCTKIEVPIGTVDSGGVITPACSVYNYGTIAASYPVRMKIGNFYNQTAAVSNHPPGTYRYVTFPNWNINQPRGSYAVVCSTELAGDGNNSNDRRTGQVFIRILDVGAVAIVYPQDSVKIDSFFTPQARARNYGNTPVSFPTTFSIIRGTETLYQKVVNITLNPDSIRTVAFPETAFGIIGWYRTRFRTTLTGDMNPGNDVVQDSFKVYEPLVGIKGEETKTTQRIGLQIPSNPTIKLLRINYFLPEKEKATLKVYNAFGELCYSEESDKGFFSLKLPAGIYLLRLETKGYKEERKLILVK</sequence>
<organism evidence="1">
    <name type="scientific">candidate division WOR-3 bacterium</name>
    <dbReference type="NCBI Taxonomy" id="2052148"/>
    <lineage>
        <taxon>Bacteria</taxon>
        <taxon>Bacteria division WOR-3</taxon>
    </lineage>
</organism>
<protein>
    <submittedName>
        <fullName evidence="1">T9SS type A sorting domain-containing protein</fullName>
    </submittedName>
</protein>
<comment type="caution">
    <text evidence="1">The sequence shown here is derived from an EMBL/GenBank/DDBJ whole genome shotgun (WGS) entry which is preliminary data.</text>
</comment>